<name>A0ABT3SQI7_9GAMM</name>
<feature type="transmembrane region" description="Helical" evidence="3">
    <location>
        <begin position="341"/>
        <end position="358"/>
    </location>
</feature>
<evidence type="ECO:0000313" key="5">
    <source>
        <dbReference type="Proteomes" id="UP001143307"/>
    </source>
</evidence>
<feature type="transmembrane region" description="Helical" evidence="3">
    <location>
        <begin position="210"/>
        <end position="227"/>
    </location>
</feature>
<feature type="transmembrane region" description="Helical" evidence="3">
    <location>
        <begin position="158"/>
        <end position="175"/>
    </location>
</feature>
<keyword evidence="1" id="KW-0677">Repeat</keyword>
<keyword evidence="3" id="KW-0472">Membrane</keyword>
<keyword evidence="5" id="KW-1185">Reference proteome</keyword>
<evidence type="ECO:0000256" key="2">
    <source>
        <dbReference type="ARBA" id="ARBA00022803"/>
    </source>
</evidence>
<dbReference type="EMBL" id="SHNP01000001">
    <property type="protein sequence ID" value="MCX2972219.1"/>
    <property type="molecule type" value="Genomic_DNA"/>
</dbReference>
<gene>
    <name evidence="4" type="ORF">EYC87_01290</name>
</gene>
<feature type="transmembrane region" description="Helical" evidence="3">
    <location>
        <begin position="311"/>
        <end position="334"/>
    </location>
</feature>
<dbReference type="Proteomes" id="UP001143307">
    <property type="component" value="Unassembled WGS sequence"/>
</dbReference>
<keyword evidence="3" id="KW-0812">Transmembrane</keyword>
<keyword evidence="2" id="KW-0802">TPR repeat</keyword>
<feature type="transmembrane region" description="Helical" evidence="3">
    <location>
        <begin position="395"/>
        <end position="418"/>
    </location>
</feature>
<feature type="transmembrane region" description="Helical" evidence="3">
    <location>
        <begin position="370"/>
        <end position="388"/>
    </location>
</feature>
<evidence type="ECO:0000313" key="4">
    <source>
        <dbReference type="EMBL" id="MCX2972219.1"/>
    </source>
</evidence>
<feature type="transmembrane region" description="Helical" evidence="3">
    <location>
        <begin position="239"/>
        <end position="256"/>
    </location>
</feature>
<dbReference type="InterPro" id="IPR052346">
    <property type="entry name" value="O-mannosyl-transferase_TMTC"/>
</dbReference>
<dbReference type="PANTHER" id="PTHR44227:SF3">
    <property type="entry name" value="PROTEIN O-MANNOSYL-TRANSFERASE TMTC4"/>
    <property type="match status" value="1"/>
</dbReference>
<organism evidence="4 5">
    <name type="scientific">Candidatus Seongchinamella marina</name>
    <dbReference type="NCBI Taxonomy" id="2518990"/>
    <lineage>
        <taxon>Bacteria</taxon>
        <taxon>Pseudomonadati</taxon>
        <taxon>Pseudomonadota</taxon>
        <taxon>Gammaproteobacteria</taxon>
        <taxon>Cellvibrionales</taxon>
        <taxon>Halieaceae</taxon>
        <taxon>Seongchinamella</taxon>
    </lineage>
</organism>
<proteinExistence type="predicted"/>
<evidence type="ECO:0000256" key="1">
    <source>
        <dbReference type="ARBA" id="ARBA00022737"/>
    </source>
</evidence>
<keyword evidence="3" id="KW-1133">Transmembrane helix</keyword>
<evidence type="ECO:0000256" key="3">
    <source>
        <dbReference type="SAM" id="Phobius"/>
    </source>
</evidence>
<dbReference type="RefSeq" id="WP_279251259.1">
    <property type="nucleotide sequence ID" value="NZ_SHNP01000001.1"/>
</dbReference>
<feature type="transmembrane region" description="Helical" evidence="3">
    <location>
        <begin position="187"/>
        <end position="204"/>
    </location>
</feature>
<feature type="transmembrane region" description="Helical" evidence="3">
    <location>
        <begin position="132"/>
        <end position="152"/>
    </location>
</feature>
<protein>
    <submittedName>
        <fullName evidence="4">Uncharacterized protein</fullName>
    </submittedName>
</protein>
<sequence>MLINTNRLLFLAGMLTTLAYWPGLLGPFFFDDLHNLTENQTLVNLDLTEADSWRTAAYSSTAGMFYRPLSMITFAVNLSFAGEFTPFSLKATNLAFHLLTAFCVYFFCNLVLRSPALACSRLCGSDRKFIAILAAAIWALHPLHVSTVLYAVQRMAQLSTLGVLAGLIVFLRYRLKWAESGCTGGELLATALWLIIIAVMAVLSKENGAILIWLIPLLELTLFKGQWGSKSYRSLEVSAGLVFLAPLVVITIALLVEPASIGAEFGGREFTLDERLLTQSRILWQYLGWLSWPDIRNMGFHHDDIILSSGLLSPITTMGSLIAWLCAIVAAWLFRHRSPMFLFGLLFYLVSHSIESSFLPLEMVFEHRNYLPSVGVIIAFSFSFWVFFKRLTPERVGFVALLLTLGLFALCSMRSMVWSDFQSLAYFNVQNHPNSPRANFVFGQVLSAESNALYAAAPESDQSKVGIISARTHFVRTHELSPRDFAPLVMLHQIDGQFFPELPERKNWLPRLLDVAKSRPLQASDRASLDALVDYSLNGPGADDIEQVDRLLEVLLRRYPSGSSLVLMRYELLGSIGEDSERRRVELLSSYLKQFPHSVAVQLAAAQHRHASNMGEAYIQLGEGLKQDKKRRYLSFLKGTFE</sequence>
<feature type="transmembrane region" description="Helical" evidence="3">
    <location>
        <begin position="94"/>
        <end position="112"/>
    </location>
</feature>
<accession>A0ABT3SQI7</accession>
<comment type="caution">
    <text evidence="4">The sequence shown here is derived from an EMBL/GenBank/DDBJ whole genome shotgun (WGS) entry which is preliminary data.</text>
</comment>
<dbReference type="PANTHER" id="PTHR44227">
    <property type="match status" value="1"/>
</dbReference>
<reference evidence="4" key="1">
    <citation type="submission" date="2019-02" db="EMBL/GenBank/DDBJ databases">
        <authorList>
            <person name="Li S.-H."/>
        </authorList>
    </citation>
    <scope>NUCLEOTIDE SEQUENCE</scope>
    <source>
        <strain evidence="4">IMCC8485</strain>
    </source>
</reference>